<keyword evidence="3" id="KW-0812">Transmembrane</keyword>
<feature type="domain" description="Transglutaminase-like" evidence="4">
    <location>
        <begin position="376"/>
        <end position="469"/>
    </location>
</feature>
<dbReference type="SUPFAM" id="SSF54001">
    <property type="entry name" value="Cysteine proteinases"/>
    <property type="match status" value="1"/>
</dbReference>
<dbReference type="GO" id="GO:0003810">
    <property type="term" value="F:protein-glutamine gamma-glutamyltransferase activity"/>
    <property type="evidence" value="ECO:0007669"/>
    <property type="project" value="InterPro"/>
</dbReference>
<dbReference type="eggNOG" id="ENOG502QQ46">
    <property type="taxonomic scope" value="Eukaryota"/>
</dbReference>
<dbReference type="PANTHER" id="PTHR11590:SF40">
    <property type="entry name" value="HEMOCYTE PROTEIN-GLUTAMINE GAMMA-GLUTAMYLTRANSFERASE-LIKE PROTEIN"/>
    <property type="match status" value="1"/>
</dbReference>
<feature type="compositionally biased region" description="Basic and acidic residues" evidence="2">
    <location>
        <begin position="865"/>
        <end position="874"/>
    </location>
</feature>
<dbReference type="InterPro" id="IPR014756">
    <property type="entry name" value="Ig_E-set"/>
</dbReference>
<feature type="region of interest" description="Disordered" evidence="2">
    <location>
        <begin position="1"/>
        <end position="56"/>
    </location>
</feature>
<dbReference type="InterPro" id="IPR013783">
    <property type="entry name" value="Ig-like_fold"/>
</dbReference>
<dbReference type="InterPro" id="IPR036985">
    <property type="entry name" value="Transglutaminase-like_sf"/>
</dbReference>
<keyword evidence="3" id="KW-1133">Transmembrane helix</keyword>
<evidence type="ECO:0000256" key="2">
    <source>
        <dbReference type="SAM" id="MobiDB-lite"/>
    </source>
</evidence>
<dbReference type="Gene3D" id="3.90.260.10">
    <property type="entry name" value="Transglutaminase-like"/>
    <property type="match status" value="1"/>
</dbReference>
<dbReference type="InterPro" id="IPR038765">
    <property type="entry name" value="Papain-like_cys_pep_sf"/>
</dbReference>
<gene>
    <name evidence="5" type="ORF">BRAFLDRAFT_118802</name>
</gene>
<feature type="compositionally biased region" description="Basic and acidic residues" evidence="2">
    <location>
        <begin position="1001"/>
        <end position="1053"/>
    </location>
</feature>
<dbReference type="InterPro" id="IPR002931">
    <property type="entry name" value="Transglutaminase-like"/>
</dbReference>
<dbReference type="InterPro" id="IPR036238">
    <property type="entry name" value="Transglutaminase_C_sf"/>
</dbReference>
<evidence type="ECO:0000256" key="1">
    <source>
        <dbReference type="ARBA" id="ARBA00005968"/>
    </source>
</evidence>
<dbReference type="SUPFAM" id="SSF81296">
    <property type="entry name" value="E set domains"/>
    <property type="match status" value="2"/>
</dbReference>
<dbReference type="InterPro" id="IPR001102">
    <property type="entry name" value="Transglutaminase_N"/>
</dbReference>
<feature type="compositionally biased region" description="Polar residues" evidence="2">
    <location>
        <begin position="817"/>
        <end position="831"/>
    </location>
</feature>
<feature type="compositionally biased region" description="Low complexity" evidence="2">
    <location>
        <begin position="906"/>
        <end position="925"/>
    </location>
</feature>
<dbReference type="AlphaFoldDB" id="C3ZB42"/>
<dbReference type="FunFam" id="2.60.40.10:FF:004877">
    <property type="match status" value="1"/>
</dbReference>
<accession>C3ZB42</accession>
<dbReference type="Pfam" id="PF00868">
    <property type="entry name" value="Transglut_N"/>
    <property type="match status" value="2"/>
</dbReference>
<reference evidence="5" key="1">
    <citation type="journal article" date="2008" name="Nature">
        <title>The amphioxus genome and the evolution of the chordate karyotype.</title>
        <authorList>
            <consortium name="US DOE Joint Genome Institute (JGI-PGF)"/>
            <person name="Putnam N.H."/>
            <person name="Butts T."/>
            <person name="Ferrier D.E.K."/>
            <person name="Furlong R.F."/>
            <person name="Hellsten U."/>
            <person name="Kawashima T."/>
            <person name="Robinson-Rechavi M."/>
            <person name="Shoguchi E."/>
            <person name="Terry A."/>
            <person name="Yu J.-K."/>
            <person name="Benito-Gutierrez E.L."/>
            <person name="Dubchak I."/>
            <person name="Garcia-Fernandez J."/>
            <person name="Gibson-Brown J.J."/>
            <person name="Grigoriev I.V."/>
            <person name="Horton A.C."/>
            <person name="de Jong P.J."/>
            <person name="Jurka J."/>
            <person name="Kapitonov V.V."/>
            <person name="Kohara Y."/>
            <person name="Kuroki Y."/>
            <person name="Lindquist E."/>
            <person name="Lucas S."/>
            <person name="Osoegawa K."/>
            <person name="Pennacchio L.A."/>
            <person name="Salamov A.A."/>
            <person name="Satou Y."/>
            <person name="Sauka-Spengler T."/>
            <person name="Schmutz J."/>
            <person name="Shin-I T."/>
            <person name="Toyoda A."/>
            <person name="Bronner-Fraser M."/>
            <person name="Fujiyama A."/>
            <person name="Holland L.Z."/>
            <person name="Holland P.W.H."/>
            <person name="Satoh N."/>
            <person name="Rokhsar D.S."/>
        </authorList>
    </citation>
    <scope>NUCLEOTIDE SEQUENCE [LARGE SCALE GENOMIC DNA]</scope>
    <source>
        <strain evidence="5">S238N-H82</strain>
        <tissue evidence="5">Testes</tissue>
    </source>
</reference>
<keyword evidence="3" id="KW-0472">Membrane</keyword>
<dbReference type="InterPro" id="IPR050779">
    <property type="entry name" value="Transglutaminase"/>
</dbReference>
<dbReference type="Pfam" id="PF00927">
    <property type="entry name" value="Transglut_C"/>
    <property type="match status" value="1"/>
</dbReference>
<protein>
    <recommendedName>
        <fullName evidence="4">Transglutaminase-like domain-containing protein</fullName>
    </recommendedName>
</protein>
<dbReference type="SUPFAM" id="SSF49309">
    <property type="entry name" value="Transglutaminase, two C-terminal domains"/>
    <property type="match status" value="1"/>
</dbReference>
<dbReference type="Pfam" id="PF01841">
    <property type="entry name" value="Transglut_core"/>
    <property type="match status" value="1"/>
</dbReference>
<feature type="transmembrane region" description="Helical" evidence="3">
    <location>
        <begin position="739"/>
        <end position="763"/>
    </location>
</feature>
<sequence length="1100" mass="123477">MPRRSRRQAAVRASSRLRDYYSGVTPGVPSRRRHASEDSTYSGGDSNVHKPTARNTGRFQVLNPDKKRQNKVIKHLEKPVVPPEKDEQLKVTNIDFREIGNRLAHHTDEFEKQVLIVRRGQLFDIGLDLNRPYSQAKDKIILEFRIAEEQALIALDLNRPYSQAKDKITLELRIGKYPKPSKGTLIKVTLGKEQLTTDKWGAKVQQTKGNFVGISVMAPANAIVGKFDFYVQTEHEGTKFRTAKDDKNAVIVLFNPWCRDDQVYIDDKAKLNEYVMNETGFIYVGNKRKIRGRPWNFGQFDDPVLDASLYLLDRARMAYTSRWNPINITRVLTAQINSLDDDGVLVGNWSGDYDDGVEPWVWNGSVKILEQFLKTKESVQYGQCWVFSGVTTSVLRCLGIPARSVTNFGSAHDTDSNLTVDYHFDDKDEPIEDLNNDSIWNFHVWNECWMARPDLPAGYGGWQAFDSTPQETSEGQYCCGPASLNAIKNGHVYYGYDTKFIFAEVNADRIYWRVPEDGDDWEQLRVEKYSVGCHISTKMVGSDEREDITHLYKHPEGTELERVAVREAVEHGNRPGTYVDRSIPEDVTFSIDTDDDVDIGEDFSVRVKLTNQSDQERYVTMYLTAQAMYYTGVSLGKFWNQRFTVRLTPNGDGEVEGRIDADLYVPRLVDQGGIKFFLMGHVSDKDRIINIGQEVHVNVSFKNPINTALTKFARPLNTVAMNPWEQLLDFQLDTTTICAIFIGGLLALGFVSLCIYAACTAVCQPKYRRRNRVSSASAPSHPGEDPTSHRRRDRFACAADDPHDLEEDADRRAGAENFSQGDVNTTGMSSRGRSKAAKKHRKQKEGGDESHGKRRQRSKSLGDGTIRDKGDKGRQRSASEGTQGTGEGSERHASISGGTPVRVRQRSSSGVSSQSDASSQGRQRGVTIERQKSVPGGIPPNPPIGRERIRSCSGAGGSMARLRYARRLSLNAEKAKREMKMKRKKPLRRRTTRNLQTKVDVVNEKEEDAIRDGAQEGAPSRKDGAEKAPIRQLPSERERKESDGSPVKSRDDVTTEETDLERSSSSLQDSRGAVGGAATAETAEFASPVKRKGACTYQVR</sequence>
<dbReference type="InParanoid" id="C3ZB42"/>
<dbReference type="FunFam" id="2.60.40.10:FF:000171">
    <property type="entry name" value="protein-glutamine gamma-glutamyltransferase 6"/>
    <property type="match status" value="1"/>
</dbReference>
<feature type="region of interest" description="Disordered" evidence="2">
    <location>
        <begin position="770"/>
        <end position="1100"/>
    </location>
</feature>
<organism>
    <name type="scientific">Branchiostoma floridae</name>
    <name type="common">Florida lancelet</name>
    <name type="synonym">Amphioxus</name>
    <dbReference type="NCBI Taxonomy" id="7739"/>
    <lineage>
        <taxon>Eukaryota</taxon>
        <taxon>Metazoa</taxon>
        <taxon>Chordata</taxon>
        <taxon>Cephalochordata</taxon>
        <taxon>Leptocardii</taxon>
        <taxon>Amphioxiformes</taxon>
        <taxon>Branchiostomatidae</taxon>
        <taxon>Branchiostoma</taxon>
    </lineage>
</organism>
<proteinExistence type="inferred from homology"/>
<dbReference type="FunFam" id="3.90.260.10:FF:000002">
    <property type="entry name" value="Erythrocyte membrane protein band 4.2"/>
    <property type="match status" value="1"/>
</dbReference>
<evidence type="ECO:0000256" key="3">
    <source>
        <dbReference type="SAM" id="Phobius"/>
    </source>
</evidence>
<evidence type="ECO:0000259" key="4">
    <source>
        <dbReference type="SMART" id="SM00460"/>
    </source>
</evidence>
<feature type="compositionally biased region" description="Basic residues" evidence="2">
    <location>
        <begin position="979"/>
        <end position="992"/>
    </location>
</feature>
<evidence type="ECO:0000313" key="5">
    <source>
        <dbReference type="EMBL" id="EEN50079.1"/>
    </source>
</evidence>
<dbReference type="EMBL" id="GG666603">
    <property type="protein sequence ID" value="EEN50079.1"/>
    <property type="molecule type" value="Genomic_DNA"/>
</dbReference>
<comment type="similarity">
    <text evidence="1">Belongs to the transglutaminase superfamily. Transglutaminase family.</text>
</comment>
<feature type="compositionally biased region" description="Low complexity" evidence="2">
    <location>
        <begin position="1076"/>
        <end position="1086"/>
    </location>
</feature>
<dbReference type="PANTHER" id="PTHR11590">
    <property type="entry name" value="PROTEIN-GLUTAMINE GAMMA-GLUTAMYLTRANSFERASE"/>
    <property type="match status" value="1"/>
</dbReference>
<dbReference type="Gene3D" id="2.60.40.10">
    <property type="entry name" value="Immunoglobulins"/>
    <property type="match status" value="3"/>
</dbReference>
<feature type="compositionally biased region" description="Basic residues" evidence="2">
    <location>
        <begin position="832"/>
        <end position="843"/>
    </location>
</feature>
<dbReference type="InterPro" id="IPR008958">
    <property type="entry name" value="Transglutaminase_C"/>
</dbReference>
<name>C3ZB42_BRAFL</name>
<dbReference type="SMART" id="SM00460">
    <property type="entry name" value="TGc"/>
    <property type="match status" value="1"/>
</dbReference>
<dbReference type="FunCoup" id="C3ZB42">
    <property type="interactions" value="404"/>
</dbReference>